<keyword evidence="2" id="KW-1185">Reference proteome</keyword>
<protein>
    <recommendedName>
        <fullName evidence="3">SusD/RagB family nutrient-binding outer membrane lipoprotein</fullName>
    </recommendedName>
</protein>
<dbReference type="PROSITE" id="PS51257">
    <property type="entry name" value="PROKAR_LIPOPROTEIN"/>
    <property type="match status" value="1"/>
</dbReference>
<dbReference type="InterPro" id="IPR041662">
    <property type="entry name" value="SusD-like_2"/>
</dbReference>
<organism evidence="1 2">
    <name type="scientific">Croceivirga radicis</name>
    <dbReference type="NCBI Taxonomy" id="1929488"/>
    <lineage>
        <taxon>Bacteria</taxon>
        <taxon>Pseudomonadati</taxon>
        <taxon>Bacteroidota</taxon>
        <taxon>Flavobacteriia</taxon>
        <taxon>Flavobacteriales</taxon>
        <taxon>Flavobacteriaceae</taxon>
        <taxon>Croceivirga</taxon>
    </lineage>
</organism>
<proteinExistence type="predicted"/>
<dbReference type="AlphaFoldDB" id="A0A1V6LSN1"/>
<reference evidence="1 2" key="1">
    <citation type="submission" date="2016-12" db="EMBL/GenBank/DDBJ databases">
        <authorList>
            <person name="Song W.-J."/>
            <person name="Kurnit D.M."/>
        </authorList>
    </citation>
    <scope>NUCLEOTIDE SEQUENCE [LARGE SCALE GENOMIC DNA]</scope>
    <source>
        <strain evidence="1 2">HSG9</strain>
    </source>
</reference>
<dbReference type="Pfam" id="PF12771">
    <property type="entry name" value="SusD-like_2"/>
    <property type="match status" value="1"/>
</dbReference>
<comment type="caution">
    <text evidence="1">The sequence shown here is derived from an EMBL/GenBank/DDBJ whole genome shotgun (WGS) entry which is preliminary data.</text>
</comment>
<evidence type="ECO:0000313" key="1">
    <source>
        <dbReference type="EMBL" id="OQD43119.1"/>
    </source>
</evidence>
<evidence type="ECO:0000313" key="2">
    <source>
        <dbReference type="Proteomes" id="UP000191680"/>
    </source>
</evidence>
<dbReference type="InterPro" id="IPR011990">
    <property type="entry name" value="TPR-like_helical_dom_sf"/>
</dbReference>
<dbReference type="SUPFAM" id="SSF48452">
    <property type="entry name" value="TPR-like"/>
    <property type="match status" value="1"/>
</dbReference>
<gene>
    <name evidence="1" type="ORF">BUL40_08510</name>
</gene>
<evidence type="ECO:0008006" key="3">
    <source>
        <dbReference type="Google" id="ProtNLM"/>
    </source>
</evidence>
<sequence>MLSSKKINMKNIIYKGVLTLFALAMVVSCDEGFEDLNEDPTKASQIDVKFKFPNTVLFASGQRYETWRGNLIYCSTMMQHLANTQGYWSGDKYFWNAAYSSAFWDAMYPQAVKTVEDMKFQLETEELTSSPEYAMVRILRVFIYHRLTDLYGDIPYSEAGKAFIEGNTRPRYDAQEDIYADMLKELEESVALLGTGTAEIGTSDILFLGNQDQWKKWGNSLMLRLALRLVKVDETAAQAWATKAINGGVMESNADIAYVQHEDGNGILQNANGEVFTADRSARISTTFLGLLENDPRMRVYAALPPDETGFVNDDPAAQKGLPNGLDGTTIQDYEGGDDLATYSEPNSKYLMSEAAPMFWQTYAEVELMLAEAGVRWGLAGDPAAHYEAGVTAAMEYLEMYNEGAAIDATEIADYLAANPFDAANALEQINTEYYKATFLNEYETYANWRRTGFPNLTPVNYPGNQTNGTIPRRLIYPTNEQALNKENYDAVIASQGADLLTTRVWWDQ</sequence>
<dbReference type="EMBL" id="MTBC01000004">
    <property type="protein sequence ID" value="OQD43119.1"/>
    <property type="molecule type" value="Genomic_DNA"/>
</dbReference>
<name>A0A1V6LSN1_9FLAO</name>
<accession>A0A1V6LSN1</accession>
<dbReference type="Gene3D" id="1.25.40.390">
    <property type="match status" value="1"/>
</dbReference>
<dbReference type="Proteomes" id="UP000191680">
    <property type="component" value="Unassembled WGS sequence"/>
</dbReference>